<proteinExistence type="predicted"/>
<dbReference type="EMBL" id="LCWF01000107">
    <property type="protein sequence ID" value="KKY19498.1"/>
    <property type="molecule type" value="Genomic_DNA"/>
</dbReference>
<reference evidence="2 3" key="1">
    <citation type="submission" date="2015-05" db="EMBL/GenBank/DDBJ databases">
        <title>Distinctive expansion of gene families associated with plant cell wall degradation and secondary metabolism in the genomes of grapevine trunk pathogens.</title>
        <authorList>
            <person name="Lawrence D.P."/>
            <person name="Travadon R."/>
            <person name="Rolshausen P.E."/>
            <person name="Baumgartner K."/>
        </authorList>
    </citation>
    <scope>NUCLEOTIDE SEQUENCE [LARGE SCALE GENOMIC DNA]</scope>
    <source>
        <strain evidence="2">UCRPC4</strain>
    </source>
</reference>
<gene>
    <name evidence="2" type="ORF">UCRPC4_g04481</name>
</gene>
<dbReference type="Proteomes" id="UP000053317">
    <property type="component" value="Unassembled WGS sequence"/>
</dbReference>
<accession>A0A0G2G6Z1</accession>
<protein>
    <submittedName>
        <fullName evidence="2">Uncharacterized protein</fullName>
    </submittedName>
</protein>
<evidence type="ECO:0000256" key="1">
    <source>
        <dbReference type="SAM" id="Coils"/>
    </source>
</evidence>
<evidence type="ECO:0000313" key="2">
    <source>
        <dbReference type="EMBL" id="KKY19498.1"/>
    </source>
</evidence>
<comment type="caution">
    <text evidence="2">The sequence shown here is derived from an EMBL/GenBank/DDBJ whole genome shotgun (WGS) entry which is preliminary data.</text>
</comment>
<keyword evidence="3" id="KW-1185">Reference proteome</keyword>
<name>A0A0G2G6Z1_PHACM</name>
<sequence length="163" mass="18283">MNVANSVPSLKKILDILRANLIEHGAESYVSEYMEAHYVMCDTASGKGARAQMVLTLFDACSGKSNKTLIFSKIIRRFESDTESALHEIEKTLRSAIDKFTSDIELQIESVGQSNESIEVLHKYPEMKDDLTGAIEMATEQMEKNEQLAQRARQTAKQCGYLD</sequence>
<feature type="coiled-coil region" evidence="1">
    <location>
        <begin position="128"/>
        <end position="155"/>
    </location>
</feature>
<reference evidence="2 3" key="2">
    <citation type="submission" date="2015-05" db="EMBL/GenBank/DDBJ databases">
        <authorList>
            <person name="Morales-Cruz A."/>
            <person name="Amrine K.C."/>
            <person name="Cantu D."/>
        </authorList>
    </citation>
    <scope>NUCLEOTIDE SEQUENCE [LARGE SCALE GENOMIC DNA]</scope>
    <source>
        <strain evidence="2">UCRPC4</strain>
    </source>
</reference>
<organism evidence="2 3">
    <name type="scientific">Phaeomoniella chlamydospora</name>
    <name type="common">Phaeoacremonium chlamydosporum</name>
    <dbReference type="NCBI Taxonomy" id="158046"/>
    <lineage>
        <taxon>Eukaryota</taxon>
        <taxon>Fungi</taxon>
        <taxon>Dikarya</taxon>
        <taxon>Ascomycota</taxon>
        <taxon>Pezizomycotina</taxon>
        <taxon>Eurotiomycetes</taxon>
        <taxon>Chaetothyriomycetidae</taxon>
        <taxon>Phaeomoniellales</taxon>
        <taxon>Phaeomoniellaceae</taxon>
        <taxon>Phaeomoniella</taxon>
    </lineage>
</organism>
<dbReference type="AlphaFoldDB" id="A0A0G2G6Z1"/>
<evidence type="ECO:0000313" key="3">
    <source>
        <dbReference type="Proteomes" id="UP000053317"/>
    </source>
</evidence>
<keyword evidence="1" id="KW-0175">Coiled coil</keyword>